<dbReference type="Proteomes" id="UP000233551">
    <property type="component" value="Unassembled WGS sequence"/>
</dbReference>
<evidence type="ECO:0000313" key="1">
    <source>
        <dbReference type="EMBL" id="PKI76632.1"/>
    </source>
</evidence>
<evidence type="ECO:0000313" key="2">
    <source>
        <dbReference type="Proteomes" id="UP000233551"/>
    </source>
</evidence>
<reference evidence="1 2" key="1">
    <citation type="submission" date="2017-11" db="EMBL/GenBank/DDBJ databases">
        <title>De-novo sequencing of pomegranate (Punica granatum L.) genome.</title>
        <authorList>
            <person name="Akparov Z."/>
            <person name="Amiraslanov A."/>
            <person name="Hajiyeva S."/>
            <person name="Abbasov M."/>
            <person name="Kaur K."/>
            <person name="Hamwieh A."/>
            <person name="Solovyev V."/>
            <person name="Salamov A."/>
            <person name="Braich B."/>
            <person name="Kosarev P."/>
            <person name="Mahmoud A."/>
            <person name="Hajiyev E."/>
            <person name="Babayeva S."/>
            <person name="Izzatullayeva V."/>
            <person name="Mammadov A."/>
            <person name="Mammadov A."/>
            <person name="Sharifova S."/>
            <person name="Ojaghi J."/>
            <person name="Eynullazada K."/>
            <person name="Bayramov B."/>
            <person name="Abdulazimova A."/>
            <person name="Shahmuradov I."/>
        </authorList>
    </citation>
    <scope>NUCLEOTIDE SEQUENCE [LARGE SCALE GENOMIC DNA]</scope>
    <source>
        <strain evidence="2">cv. AG2017</strain>
        <tissue evidence="1">Leaf</tissue>
    </source>
</reference>
<proteinExistence type="predicted"/>
<dbReference type="AlphaFoldDB" id="A0A2I0L7G1"/>
<keyword evidence="2" id="KW-1185">Reference proteome</keyword>
<gene>
    <name evidence="1" type="ORF">CRG98_002941</name>
</gene>
<accession>A0A2I0L7G1</accession>
<comment type="caution">
    <text evidence="1">The sequence shown here is derived from an EMBL/GenBank/DDBJ whole genome shotgun (WGS) entry which is preliminary data.</text>
</comment>
<name>A0A2I0L7G1_PUNGR</name>
<protein>
    <submittedName>
        <fullName evidence="1">Uncharacterized protein</fullName>
    </submittedName>
</protein>
<organism evidence="1 2">
    <name type="scientific">Punica granatum</name>
    <name type="common">Pomegranate</name>
    <dbReference type="NCBI Taxonomy" id="22663"/>
    <lineage>
        <taxon>Eukaryota</taxon>
        <taxon>Viridiplantae</taxon>
        <taxon>Streptophyta</taxon>
        <taxon>Embryophyta</taxon>
        <taxon>Tracheophyta</taxon>
        <taxon>Spermatophyta</taxon>
        <taxon>Magnoliopsida</taxon>
        <taxon>eudicotyledons</taxon>
        <taxon>Gunneridae</taxon>
        <taxon>Pentapetalae</taxon>
        <taxon>rosids</taxon>
        <taxon>malvids</taxon>
        <taxon>Myrtales</taxon>
        <taxon>Lythraceae</taxon>
        <taxon>Punica</taxon>
    </lineage>
</organism>
<sequence>MAPPVSSFLSLPLTSVSAPKSCCCGARAVVEQKADSMSQCIQLVWVQLADDDDCLNSSSTMTLMMGGYVGFNWFGFNWLHPSGSMGGCIEDRKDDVGGATSASTLSDGPNEDVTYGIRADSGPQRCGITDGCFRLYPQARIDGSYVLDPVQEPN</sequence>
<dbReference type="EMBL" id="PGOL01000111">
    <property type="protein sequence ID" value="PKI76632.1"/>
    <property type="molecule type" value="Genomic_DNA"/>
</dbReference>